<dbReference type="Proteomes" id="UP000035680">
    <property type="component" value="Unassembled WGS sequence"/>
</dbReference>
<proteinExistence type="predicted"/>
<organism evidence="2 3">
    <name type="scientific">Strongyloides venezuelensis</name>
    <name type="common">Threadworm</name>
    <dbReference type="NCBI Taxonomy" id="75913"/>
    <lineage>
        <taxon>Eukaryota</taxon>
        <taxon>Metazoa</taxon>
        <taxon>Ecdysozoa</taxon>
        <taxon>Nematoda</taxon>
        <taxon>Chromadorea</taxon>
        <taxon>Rhabditida</taxon>
        <taxon>Tylenchina</taxon>
        <taxon>Panagrolaimomorpha</taxon>
        <taxon>Strongyloidoidea</taxon>
        <taxon>Strongyloididae</taxon>
        <taxon>Strongyloides</taxon>
    </lineage>
</organism>
<feature type="chain" id="PRO_5005329724" evidence="1">
    <location>
        <begin position="24"/>
        <end position="171"/>
    </location>
</feature>
<evidence type="ECO:0000313" key="2">
    <source>
        <dbReference type="Proteomes" id="UP000035680"/>
    </source>
</evidence>
<protein>
    <submittedName>
        <fullName evidence="3">Uncharacterized protein</fullName>
    </submittedName>
</protein>
<reference evidence="3" key="2">
    <citation type="submission" date="2015-08" db="UniProtKB">
        <authorList>
            <consortium name="WormBaseParasite"/>
        </authorList>
    </citation>
    <scope>IDENTIFICATION</scope>
</reference>
<dbReference type="AlphaFoldDB" id="A0A0K0FIT5"/>
<accession>A0A0K0FIT5</accession>
<reference evidence="2" key="1">
    <citation type="submission" date="2014-07" db="EMBL/GenBank/DDBJ databases">
        <authorList>
            <person name="Martin A.A"/>
            <person name="De Silva N."/>
        </authorList>
    </citation>
    <scope>NUCLEOTIDE SEQUENCE</scope>
</reference>
<sequence length="171" mass="19623">MLKVMNPSVIVILIGILTNISIGYKTNCTNEVSKPCVVFMTPNEDAYQNIFVQLLGPVLRHVHHLGLNPDQTKPKDIVEENEKMEMFLDKSTINKFFEYLFGFGKGYGGRIILVSNINDVKDPSNFKLKTKPTGYWPWKNIFSRNKSGKNIFTKINNLLMHKNHKNLKHAD</sequence>
<feature type="signal peptide" evidence="1">
    <location>
        <begin position="1"/>
        <end position="23"/>
    </location>
</feature>
<evidence type="ECO:0000313" key="3">
    <source>
        <dbReference type="WBParaSite" id="SVE_0880600.1"/>
    </source>
</evidence>
<keyword evidence="2" id="KW-1185">Reference proteome</keyword>
<dbReference type="WBParaSite" id="SVE_0880600.1">
    <property type="protein sequence ID" value="SVE_0880600.1"/>
    <property type="gene ID" value="SVE_0880600"/>
</dbReference>
<keyword evidence="1" id="KW-0732">Signal</keyword>
<name>A0A0K0FIT5_STRVS</name>
<evidence type="ECO:0000256" key="1">
    <source>
        <dbReference type="SAM" id="SignalP"/>
    </source>
</evidence>